<name>A0A7E5WE54_TRINI</name>
<dbReference type="OrthoDB" id="103349at2759"/>
<dbReference type="RefSeq" id="XP_026738978.1">
    <property type="nucleotide sequence ID" value="XM_026883177.1"/>
</dbReference>
<dbReference type="InParanoid" id="A0A7E5WE54"/>
<feature type="signal peptide" evidence="7">
    <location>
        <begin position="1"/>
        <end position="17"/>
    </location>
</feature>
<keyword evidence="9" id="KW-1185">Reference proteome</keyword>
<dbReference type="Proteomes" id="UP000322000">
    <property type="component" value="Chromosome 2"/>
</dbReference>
<feature type="chain" id="PRO_5028824631" evidence="7">
    <location>
        <begin position="18"/>
        <end position="498"/>
    </location>
</feature>
<dbReference type="GO" id="GO:0046872">
    <property type="term" value="F:metal ion binding"/>
    <property type="evidence" value="ECO:0007669"/>
    <property type="project" value="UniProtKB-KW"/>
</dbReference>
<keyword evidence="5" id="KW-0106">Calcium</keyword>
<dbReference type="Gene3D" id="3.30.1120.10">
    <property type="match status" value="1"/>
</dbReference>
<evidence type="ECO:0000313" key="10">
    <source>
        <dbReference type="RefSeq" id="XP_026738978.1"/>
    </source>
</evidence>
<dbReference type="InterPro" id="IPR047115">
    <property type="entry name" value="ARSB"/>
</dbReference>
<dbReference type="FunCoup" id="A0A7E5WE54">
    <property type="interactions" value="72"/>
</dbReference>
<dbReference type="PANTHER" id="PTHR10342:SF273">
    <property type="entry name" value="RE14504P"/>
    <property type="match status" value="1"/>
</dbReference>
<evidence type="ECO:0000259" key="8">
    <source>
        <dbReference type="Pfam" id="PF00884"/>
    </source>
</evidence>
<dbReference type="SUPFAM" id="SSF53649">
    <property type="entry name" value="Alkaline phosphatase-like"/>
    <property type="match status" value="1"/>
</dbReference>
<keyword evidence="7" id="KW-0732">Signal</keyword>
<keyword evidence="3" id="KW-0479">Metal-binding</keyword>
<evidence type="ECO:0000256" key="2">
    <source>
        <dbReference type="ARBA" id="ARBA00008779"/>
    </source>
</evidence>
<evidence type="ECO:0000256" key="5">
    <source>
        <dbReference type="ARBA" id="ARBA00022837"/>
    </source>
</evidence>
<proteinExistence type="inferred from homology"/>
<dbReference type="Pfam" id="PF00884">
    <property type="entry name" value="Sulfatase"/>
    <property type="match status" value="1"/>
</dbReference>
<comment type="similarity">
    <text evidence="2">Belongs to the sulfatase family.</text>
</comment>
<evidence type="ECO:0000313" key="9">
    <source>
        <dbReference type="Proteomes" id="UP000322000"/>
    </source>
</evidence>
<dbReference type="PROSITE" id="PS00523">
    <property type="entry name" value="SULFATASE_1"/>
    <property type="match status" value="1"/>
</dbReference>
<feature type="domain" description="Sulfatase N-terminal" evidence="8">
    <location>
        <begin position="19"/>
        <end position="304"/>
    </location>
</feature>
<comment type="cofactor">
    <cofactor evidence="1">
        <name>Ca(2+)</name>
        <dbReference type="ChEBI" id="CHEBI:29108"/>
    </cofactor>
</comment>
<evidence type="ECO:0000256" key="7">
    <source>
        <dbReference type="SAM" id="SignalP"/>
    </source>
</evidence>
<sequence length="498" mass="55689">MLLVSCVLVLCAGLADARPNIVYFLADDLGWNDVGFHGSNQIPTPNIDALAYSGIVLQNFYVAPVCTPSRSALMTGKYPIHTGEFFMTLSWTDDLILYLRFDTHLGIWAGKIDMYDHTNMETGFWGFDFRRGYEVADDLFGQYVTDIYTKEAVKLITRHNKSEPLFLMVSHSAMHSGNPSEFIRAPDAVIDKFKYINDTQRRKYAGVLTKLDESIGKVVESLQKQGLLNNTIIIFSTDNGGPAAGFNDNAASNYPLKGVKNTAWEGGIRGAALLWSPLLKMPSRVATQKLHIVDWLPTLYRAAGGDTSVFENIDGIDTWEALSEDLPSRRTDLVHNIDDQLGYGSITVGEWKVHKGTTYKGNWDKWYGPSGRVGKYDIELVYNSYSGNAIRKIGRMPSKNITLDIREAATIKCDDSIPITACKPLVAPCLYNVDTDPCERNNLANEKPDILQMMLSELEKVNQTALPPNSKEPDPLANPKYWGRVFTNFGDYEHLNEK</sequence>
<gene>
    <name evidence="10" type="primary">LOC113501874</name>
</gene>
<keyword evidence="6" id="KW-0325">Glycoprotein</keyword>
<dbReference type="InterPro" id="IPR000917">
    <property type="entry name" value="Sulfatase_N"/>
</dbReference>
<dbReference type="PANTHER" id="PTHR10342">
    <property type="entry name" value="ARYLSULFATASE"/>
    <property type="match status" value="1"/>
</dbReference>
<reference evidence="10" key="1">
    <citation type="submission" date="2025-08" db="UniProtKB">
        <authorList>
            <consortium name="RefSeq"/>
        </authorList>
    </citation>
    <scope>IDENTIFICATION</scope>
</reference>
<dbReference type="InterPro" id="IPR024607">
    <property type="entry name" value="Sulfatase_CS"/>
</dbReference>
<dbReference type="GO" id="GO:0008484">
    <property type="term" value="F:sulfuric ester hydrolase activity"/>
    <property type="evidence" value="ECO:0007669"/>
    <property type="project" value="InterPro"/>
</dbReference>
<keyword evidence="4" id="KW-0378">Hydrolase</keyword>
<organism evidence="9 10">
    <name type="scientific">Trichoplusia ni</name>
    <name type="common">Cabbage looper</name>
    <dbReference type="NCBI Taxonomy" id="7111"/>
    <lineage>
        <taxon>Eukaryota</taxon>
        <taxon>Metazoa</taxon>
        <taxon>Ecdysozoa</taxon>
        <taxon>Arthropoda</taxon>
        <taxon>Hexapoda</taxon>
        <taxon>Insecta</taxon>
        <taxon>Pterygota</taxon>
        <taxon>Neoptera</taxon>
        <taxon>Endopterygota</taxon>
        <taxon>Lepidoptera</taxon>
        <taxon>Glossata</taxon>
        <taxon>Ditrysia</taxon>
        <taxon>Noctuoidea</taxon>
        <taxon>Noctuidae</taxon>
        <taxon>Plusiinae</taxon>
        <taxon>Trichoplusia</taxon>
    </lineage>
</organism>
<dbReference type="InterPro" id="IPR017850">
    <property type="entry name" value="Alkaline_phosphatase_core_sf"/>
</dbReference>
<dbReference type="AlphaFoldDB" id="A0A7E5WE54"/>
<evidence type="ECO:0000256" key="4">
    <source>
        <dbReference type="ARBA" id="ARBA00022801"/>
    </source>
</evidence>
<protein>
    <submittedName>
        <fullName evidence="10">Arylsulfatase I</fullName>
    </submittedName>
</protein>
<evidence type="ECO:0000256" key="3">
    <source>
        <dbReference type="ARBA" id="ARBA00022723"/>
    </source>
</evidence>
<evidence type="ECO:0000256" key="6">
    <source>
        <dbReference type="ARBA" id="ARBA00023180"/>
    </source>
</evidence>
<dbReference type="Gene3D" id="3.40.720.10">
    <property type="entry name" value="Alkaline Phosphatase, subunit A"/>
    <property type="match status" value="2"/>
</dbReference>
<dbReference type="CDD" id="cd16029">
    <property type="entry name" value="4-S"/>
    <property type="match status" value="1"/>
</dbReference>
<accession>A0A7E5WE54</accession>
<dbReference type="KEGG" id="tnl:113501874"/>
<evidence type="ECO:0000256" key="1">
    <source>
        <dbReference type="ARBA" id="ARBA00001913"/>
    </source>
</evidence>
<dbReference type="GeneID" id="113501874"/>